<keyword evidence="2" id="KW-0472">Membrane</keyword>
<protein>
    <recommendedName>
        <fullName evidence="5">Sortase</fullName>
    </recommendedName>
</protein>
<comment type="caution">
    <text evidence="3">The sequence shown here is derived from an EMBL/GenBank/DDBJ whole genome shotgun (WGS) entry which is preliminary data.</text>
</comment>
<dbReference type="InterPro" id="IPR023365">
    <property type="entry name" value="Sortase_dom-sf"/>
</dbReference>
<proteinExistence type="predicted"/>
<evidence type="ECO:0000256" key="2">
    <source>
        <dbReference type="SAM" id="Phobius"/>
    </source>
</evidence>
<dbReference type="Proteomes" id="UP000178750">
    <property type="component" value="Unassembled WGS sequence"/>
</dbReference>
<name>A0A1F7Y3N3_9BACT</name>
<dbReference type="NCBIfam" id="TIGR01076">
    <property type="entry name" value="sortase_fam"/>
    <property type="match status" value="1"/>
</dbReference>
<keyword evidence="2" id="KW-0812">Transmembrane</keyword>
<dbReference type="InterPro" id="IPR005754">
    <property type="entry name" value="Sortase"/>
</dbReference>
<keyword evidence="2" id="KW-1133">Transmembrane helix</keyword>
<reference evidence="3 4" key="1">
    <citation type="journal article" date="2016" name="Nat. Commun.">
        <title>Thousands of microbial genomes shed light on interconnected biogeochemical processes in an aquifer system.</title>
        <authorList>
            <person name="Anantharaman K."/>
            <person name="Brown C.T."/>
            <person name="Hug L.A."/>
            <person name="Sharon I."/>
            <person name="Castelle C.J."/>
            <person name="Probst A.J."/>
            <person name="Thomas B.C."/>
            <person name="Singh A."/>
            <person name="Wilkins M.J."/>
            <person name="Karaoz U."/>
            <person name="Brodie E.L."/>
            <person name="Williams K.H."/>
            <person name="Hubbard S.S."/>
            <person name="Banfield J.F."/>
        </authorList>
    </citation>
    <scope>NUCLEOTIDE SEQUENCE [LARGE SCALE GENOMIC DNA]</scope>
</reference>
<evidence type="ECO:0000256" key="1">
    <source>
        <dbReference type="ARBA" id="ARBA00022801"/>
    </source>
</evidence>
<dbReference type="SUPFAM" id="SSF63817">
    <property type="entry name" value="Sortase"/>
    <property type="match status" value="1"/>
</dbReference>
<gene>
    <name evidence="3" type="ORF">A2863_03415</name>
</gene>
<dbReference type="GO" id="GO:0016787">
    <property type="term" value="F:hydrolase activity"/>
    <property type="evidence" value="ECO:0007669"/>
    <property type="project" value="UniProtKB-KW"/>
</dbReference>
<dbReference type="Pfam" id="PF04203">
    <property type="entry name" value="Sortase"/>
    <property type="match status" value="1"/>
</dbReference>
<dbReference type="AlphaFoldDB" id="A0A1F7Y3N3"/>
<organism evidence="3 4">
    <name type="scientific">Candidatus Woesebacteria bacterium RIFCSPHIGHO2_01_FULL_38_9b</name>
    <dbReference type="NCBI Taxonomy" id="1802493"/>
    <lineage>
        <taxon>Bacteria</taxon>
        <taxon>Candidatus Woeseibacteriota</taxon>
    </lineage>
</organism>
<evidence type="ECO:0008006" key="5">
    <source>
        <dbReference type="Google" id="ProtNLM"/>
    </source>
</evidence>
<dbReference type="Gene3D" id="2.40.260.10">
    <property type="entry name" value="Sortase"/>
    <property type="match status" value="1"/>
</dbReference>
<evidence type="ECO:0000313" key="4">
    <source>
        <dbReference type="Proteomes" id="UP000178750"/>
    </source>
</evidence>
<accession>A0A1F7Y3N3</accession>
<keyword evidence="1" id="KW-0378">Hydrolase</keyword>
<dbReference type="EMBL" id="MGGF01000019">
    <property type="protein sequence ID" value="OGM21924.1"/>
    <property type="molecule type" value="Genomic_DNA"/>
</dbReference>
<sequence>MKPKGTIYQLGKSGTHGELFLFLPVFVRLGYHFIRGLGAGLIAFAVLTFSFSFGPVLQKEFTYNLRDKGIIAKKIPIPEDYSVKVAEAQKVIEVQKEAQGYGVTSHFSVVIPKIDAQANIIANVDANDKKDYLEALSKGVAHVKGTYFPGQDGTIFLFSHSTDSPLNFARYNAVFYLLKKLEPKDKIIIYFADKKYVYVVKEKVVTIASDVSWLKPKQEGEELILMTCDPPGTTFRRLLVIARPVSS</sequence>
<evidence type="ECO:0000313" key="3">
    <source>
        <dbReference type="EMBL" id="OGM21924.1"/>
    </source>
</evidence>
<feature type="transmembrane region" description="Helical" evidence="2">
    <location>
        <begin position="33"/>
        <end position="57"/>
    </location>
</feature>